<keyword evidence="2" id="KW-0238">DNA-binding</keyword>
<dbReference type="InterPro" id="IPR016032">
    <property type="entry name" value="Sig_transdc_resp-reg_C-effctor"/>
</dbReference>
<dbReference type="PANTHER" id="PTHR44688">
    <property type="entry name" value="DNA-BINDING TRANSCRIPTIONAL ACTIVATOR DEVR_DOSR"/>
    <property type="match status" value="1"/>
</dbReference>
<evidence type="ECO:0000256" key="1">
    <source>
        <dbReference type="ARBA" id="ARBA00023015"/>
    </source>
</evidence>
<dbReference type="EMBL" id="JBHSNS010000001">
    <property type="protein sequence ID" value="MFC5727953.1"/>
    <property type="molecule type" value="Genomic_DNA"/>
</dbReference>
<dbReference type="InterPro" id="IPR000792">
    <property type="entry name" value="Tscrpt_reg_LuxR_C"/>
</dbReference>
<dbReference type="SMART" id="SM00421">
    <property type="entry name" value="HTH_LUXR"/>
    <property type="match status" value="1"/>
</dbReference>
<dbReference type="PANTHER" id="PTHR44688:SF16">
    <property type="entry name" value="DNA-BINDING TRANSCRIPTIONAL ACTIVATOR DEVR_DOSR"/>
    <property type="match status" value="1"/>
</dbReference>
<dbReference type="InterPro" id="IPR036388">
    <property type="entry name" value="WH-like_DNA-bd_sf"/>
</dbReference>
<dbReference type="Pfam" id="PF00196">
    <property type="entry name" value="GerE"/>
    <property type="match status" value="1"/>
</dbReference>
<evidence type="ECO:0000259" key="4">
    <source>
        <dbReference type="PROSITE" id="PS50043"/>
    </source>
</evidence>
<comment type="caution">
    <text evidence="5">The sequence shown here is derived from an EMBL/GenBank/DDBJ whole genome shotgun (WGS) entry which is preliminary data.</text>
</comment>
<keyword evidence="3" id="KW-0804">Transcription</keyword>
<keyword evidence="1" id="KW-0805">Transcription regulation</keyword>
<evidence type="ECO:0000313" key="5">
    <source>
        <dbReference type="EMBL" id="MFC5727953.1"/>
    </source>
</evidence>
<organism evidence="5 6">
    <name type="scientific">Nocardioides vastitatis</name>
    <dbReference type="NCBI Taxonomy" id="2568655"/>
    <lineage>
        <taxon>Bacteria</taxon>
        <taxon>Bacillati</taxon>
        <taxon>Actinomycetota</taxon>
        <taxon>Actinomycetes</taxon>
        <taxon>Propionibacteriales</taxon>
        <taxon>Nocardioidaceae</taxon>
        <taxon>Nocardioides</taxon>
    </lineage>
</organism>
<proteinExistence type="predicted"/>
<evidence type="ECO:0000256" key="2">
    <source>
        <dbReference type="ARBA" id="ARBA00023125"/>
    </source>
</evidence>
<feature type="domain" description="HTH luxR-type" evidence="4">
    <location>
        <begin position="252"/>
        <end position="316"/>
    </location>
</feature>
<dbReference type="Gene3D" id="1.10.10.10">
    <property type="entry name" value="Winged helix-like DNA-binding domain superfamily/Winged helix DNA-binding domain"/>
    <property type="match status" value="1"/>
</dbReference>
<gene>
    <name evidence="5" type="ORF">ACFPQB_03430</name>
</gene>
<dbReference type="Proteomes" id="UP001596072">
    <property type="component" value="Unassembled WGS sequence"/>
</dbReference>
<dbReference type="RefSeq" id="WP_136436675.1">
    <property type="nucleotide sequence ID" value="NZ_JBHSNS010000001.1"/>
</dbReference>
<name>A0ABW0ZFS1_9ACTN</name>
<evidence type="ECO:0000313" key="6">
    <source>
        <dbReference type="Proteomes" id="UP001596072"/>
    </source>
</evidence>
<accession>A0ABW0ZFS1</accession>
<keyword evidence="6" id="KW-1185">Reference proteome</keyword>
<dbReference type="SUPFAM" id="SSF46894">
    <property type="entry name" value="C-terminal effector domain of the bipartite response regulators"/>
    <property type="match status" value="1"/>
</dbReference>
<sequence>MDLIGRAERLCGAGLPDRVLRERLLAAVAAAVPFDAHVFTLTDPVTRVASSPHATVPTAAMEQLPTLIRQRYASADAVDWLRWLGRFGVTDLVRVPFEDRYGAWGWLELWRTGGAPYSQDDRAVLAALRPAVTRGLRLAAARTFVDPAADLPQIEPGVLVLDRELRVQSLTDAAGAALLRLLPPDEPVPPVPAAAYNVGAALLARDDDAQPWEPSTRVHLGGNRWVSVRAAPLGSDVAVSIGPATAAERTDLLARVHALSPRETEVLGLAVHGLDSRAIASRLVIAPTTAEDHLRALLAKTGSPSRQVLMSRVLGT</sequence>
<dbReference type="CDD" id="cd06170">
    <property type="entry name" value="LuxR_C_like"/>
    <property type="match status" value="1"/>
</dbReference>
<dbReference type="PROSITE" id="PS50043">
    <property type="entry name" value="HTH_LUXR_2"/>
    <property type="match status" value="1"/>
</dbReference>
<dbReference type="PRINTS" id="PR00038">
    <property type="entry name" value="HTHLUXR"/>
</dbReference>
<protein>
    <submittedName>
        <fullName evidence="5">LuxR C-terminal-related transcriptional regulator</fullName>
    </submittedName>
</protein>
<evidence type="ECO:0000256" key="3">
    <source>
        <dbReference type="ARBA" id="ARBA00023163"/>
    </source>
</evidence>
<reference evidence="6" key="1">
    <citation type="journal article" date="2019" name="Int. J. Syst. Evol. Microbiol.">
        <title>The Global Catalogue of Microorganisms (GCM) 10K type strain sequencing project: providing services to taxonomists for standard genome sequencing and annotation.</title>
        <authorList>
            <consortium name="The Broad Institute Genomics Platform"/>
            <consortium name="The Broad Institute Genome Sequencing Center for Infectious Disease"/>
            <person name="Wu L."/>
            <person name="Ma J."/>
        </authorList>
    </citation>
    <scope>NUCLEOTIDE SEQUENCE [LARGE SCALE GENOMIC DNA]</scope>
    <source>
        <strain evidence="6">YIM 94188</strain>
    </source>
</reference>